<sequence>MNTHATNPPAALSIAATASASLSSLARNEGSRLSRDAMTQRPGEAQRLCADEAAANAAEFDARQEVAVDAGLLFYYRGGFTLPAIHMLGQRLKQRLEEAEVAALGRQKLLSTFLVLAHNVHHHGASDFALPLGVVALGALQASPQGAIAIGRHEGGDGYWVMCHNQIDEAQVPRVSERLERARSMDPRQIEAAFRSQMLHEGSGAPQPVHTGAGMGLMTVARYAREPLRFSLRRAGPKPCDRFHLYLTAII</sequence>
<evidence type="ECO:0000313" key="2">
    <source>
        <dbReference type="Proteomes" id="UP001165541"/>
    </source>
</evidence>
<dbReference type="Pfam" id="PF19788">
    <property type="entry name" value="DUF6272"/>
    <property type="match status" value="1"/>
</dbReference>
<name>A0ABT0YUE4_9BURK</name>
<evidence type="ECO:0000313" key="1">
    <source>
        <dbReference type="EMBL" id="MCM5681902.1"/>
    </source>
</evidence>
<dbReference type="RefSeq" id="WP_251780383.1">
    <property type="nucleotide sequence ID" value="NZ_JAMKFE010000015.1"/>
</dbReference>
<accession>A0ABT0YUE4</accession>
<keyword evidence="2" id="KW-1185">Reference proteome</keyword>
<gene>
    <name evidence="1" type="ORF">M8A51_20430</name>
</gene>
<proteinExistence type="predicted"/>
<organism evidence="1 2">
    <name type="scientific">Caldimonas mangrovi</name>
    <dbReference type="NCBI Taxonomy" id="2944811"/>
    <lineage>
        <taxon>Bacteria</taxon>
        <taxon>Pseudomonadati</taxon>
        <taxon>Pseudomonadota</taxon>
        <taxon>Betaproteobacteria</taxon>
        <taxon>Burkholderiales</taxon>
        <taxon>Sphaerotilaceae</taxon>
        <taxon>Caldimonas</taxon>
    </lineage>
</organism>
<dbReference type="NCBIfam" id="NF038262">
    <property type="entry name" value="SiaB_fam_kinase"/>
    <property type="match status" value="1"/>
</dbReference>
<dbReference type="InterPro" id="IPR046239">
    <property type="entry name" value="DUF6272"/>
</dbReference>
<comment type="caution">
    <text evidence="1">The sequence shown here is derived from an EMBL/GenBank/DDBJ whole genome shotgun (WGS) entry which is preliminary data.</text>
</comment>
<dbReference type="GO" id="GO:0016301">
    <property type="term" value="F:kinase activity"/>
    <property type="evidence" value="ECO:0007669"/>
    <property type="project" value="UniProtKB-KW"/>
</dbReference>
<dbReference type="EMBL" id="JAMKFE010000015">
    <property type="protein sequence ID" value="MCM5681902.1"/>
    <property type="molecule type" value="Genomic_DNA"/>
</dbReference>
<reference evidence="1" key="1">
    <citation type="submission" date="2022-05" db="EMBL/GenBank/DDBJ databases">
        <title>Schlegelella sp. nov., isolated from mangrove soil.</title>
        <authorList>
            <person name="Liu Y."/>
            <person name="Ge X."/>
            <person name="Liu W."/>
        </authorList>
    </citation>
    <scope>NUCLEOTIDE SEQUENCE</scope>
    <source>
        <strain evidence="1">S2-27</strain>
    </source>
</reference>
<keyword evidence="1" id="KW-0418">Kinase</keyword>
<protein>
    <submittedName>
        <fullName evidence="1">SiaB family protein kinase</fullName>
    </submittedName>
</protein>
<dbReference type="Proteomes" id="UP001165541">
    <property type="component" value="Unassembled WGS sequence"/>
</dbReference>
<keyword evidence="1" id="KW-0808">Transferase</keyword>